<proteinExistence type="predicted"/>
<dbReference type="AlphaFoldDB" id="A0AAV5JJF9"/>
<sequence length="137" mass="15090">MCVAPIVMVVPSVLQDGLVLDRLFTLESSASSSSDTHSSNYSLSSSSTNSAKLVQGDVNKGEEKGITIYTEREEKCAHPVQGWELMPTHPNLVANIRETPIDFVVGFKFKAMLHHEVVDGKATIKSLRKLDEVVKQY</sequence>
<dbReference type="Proteomes" id="UP001054252">
    <property type="component" value="Unassembled WGS sequence"/>
</dbReference>
<evidence type="ECO:0000313" key="2">
    <source>
        <dbReference type="EMBL" id="GKV11508.1"/>
    </source>
</evidence>
<gene>
    <name evidence="2" type="ORF">SLEP1_g22763</name>
</gene>
<evidence type="ECO:0000256" key="1">
    <source>
        <dbReference type="SAM" id="MobiDB-lite"/>
    </source>
</evidence>
<feature type="region of interest" description="Disordered" evidence="1">
    <location>
        <begin position="30"/>
        <end position="49"/>
    </location>
</feature>
<comment type="caution">
    <text evidence="2">The sequence shown here is derived from an EMBL/GenBank/DDBJ whole genome shotgun (WGS) entry which is preliminary data.</text>
</comment>
<reference evidence="2 3" key="1">
    <citation type="journal article" date="2021" name="Commun. Biol.">
        <title>The genome of Shorea leprosula (Dipterocarpaceae) highlights the ecological relevance of drought in aseasonal tropical rainforests.</title>
        <authorList>
            <person name="Ng K.K.S."/>
            <person name="Kobayashi M.J."/>
            <person name="Fawcett J.A."/>
            <person name="Hatakeyama M."/>
            <person name="Paape T."/>
            <person name="Ng C.H."/>
            <person name="Ang C.C."/>
            <person name="Tnah L.H."/>
            <person name="Lee C.T."/>
            <person name="Nishiyama T."/>
            <person name="Sese J."/>
            <person name="O'Brien M.J."/>
            <person name="Copetti D."/>
            <person name="Mohd Noor M.I."/>
            <person name="Ong R.C."/>
            <person name="Putra M."/>
            <person name="Sireger I.Z."/>
            <person name="Indrioko S."/>
            <person name="Kosugi Y."/>
            <person name="Izuno A."/>
            <person name="Isagi Y."/>
            <person name="Lee S.L."/>
            <person name="Shimizu K.K."/>
        </authorList>
    </citation>
    <scope>NUCLEOTIDE SEQUENCE [LARGE SCALE GENOMIC DNA]</scope>
    <source>
        <strain evidence="2">214</strain>
    </source>
</reference>
<organism evidence="2 3">
    <name type="scientific">Rubroshorea leprosula</name>
    <dbReference type="NCBI Taxonomy" id="152421"/>
    <lineage>
        <taxon>Eukaryota</taxon>
        <taxon>Viridiplantae</taxon>
        <taxon>Streptophyta</taxon>
        <taxon>Embryophyta</taxon>
        <taxon>Tracheophyta</taxon>
        <taxon>Spermatophyta</taxon>
        <taxon>Magnoliopsida</taxon>
        <taxon>eudicotyledons</taxon>
        <taxon>Gunneridae</taxon>
        <taxon>Pentapetalae</taxon>
        <taxon>rosids</taxon>
        <taxon>malvids</taxon>
        <taxon>Malvales</taxon>
        <taxon>Dipterocarpaceae</taxon>
        <taxon>Rubroshorea</taxon>
    </lineage>
</organism>
<evidence type="ECO:0000313" key="3">
    <source>
        <dbReference type="Proteomes" id="UP001054252"/>
    </source>
</evidence>
<protein>
    <submittedName>
        <fullName evidence="2">Uncharacterized protein</fullName>
    </submittedName>
</protein>
<dbReference type="EMBL" id="BPVZ01000034">
    <property type="protein sequence ID" value="GKV11508.1"/>
    <property type="molecule type" value="Genomic_DNA"/>
</dbReference>
<keyword evidence="3" id="KW-1185">Reference proteome</keyword>
<name>A0AAV5JJF9_9ROSI</name>
<accession>A0AAV5JJF9</accession>